<evidence type="ECO:0000256" key="4">
    <source>
        <dbReference type="ARBA" id="ARBA00023027"/>
    </source>
</evidence>
<evidence type="ECO:0000259" key="6">
    <source>
        <dbReference type="Pfam" id="PF00389"/>
    </source>
</evidence>
<organism evidence="8">
    <name type="scientific">Ignisphaera aggregans</name>
    <dbReference type="NCBI Taxonomy" id="334771"/>
    <lineage>
        <taxon>Archaea</taxon>
        <taxon>Thermoproteota</taxon>
        <taxon>Thermoprotei</taxon>
        <taxon>Desulfurococcales</taxon>
        <taxon>Desulfurococcaceae</taxon>
        <taxon>Ignisphaera</taxon>
    </lineage>
</organism>
<protein>
    <submittedName>
        <fullName evidence="8">Hydroxyacid dehydrogenase</fullName>
    </submittedName>
</protein>
<keyword evidence="4" id="KW-0520">NAD</keyword>
<dbReference type="InterPro" id="IPR036291">
    <property type="entry name" value="NAD(P)-bd_dom_sf"/>
</dbReference>
<dbReference type="FunFam" id="3.40.50.720:FF:000462">
    <property type="entry name" value="Glyoxylate reductase (NADP+)"/>
    <property type="match status" value="1"/>
</dbReference>
<evidence type="ECO:0000256" key="1">
    <source>
        <dbReference type="ARBA" id="ARBA00005854"/>
    </source>
</evidence>
<feature type="domain" description="D-isomer specific 2-hydroxyacid dehydrogenase catalytic" evidence="6">
    <location>
        <begin position="8"/>
        <end position="322"/>
    </location>
</feature>
<dbReference type="AlphaFoldDB" id="A0A7C4H2I4"/>
<comment type="similarity">
    <text evidence="1 5">Belongs to the D-isomer specific 2-hydroxyacid dehydrogenase family.</text>
</comment>
<dbReference type="CDD" id="cd12173">
    <property type="entry name" value="PGDH_4"/>
    <property type="match status" value="1"/>
</dbReference>
<evidence type="ECO:0000313" key="8">
    <source>
        <dbReference type="EMBL" id="HGM07192.1"/>
    </source>
</evidence>
<dbReference type="InterPro" id="IPR050857">
    <property type="entry name" value="D-2-hydroxyacid_DH"/>
</dbReference>
<dbReference type="InterPro" id="IPR006139">
    <property type="entry name" value="D-isomer_2_OHA_DH_cat_dom"/>
</dbReference>
<evidence type="ECO:0000256" key="5">
    <source>
        <dbReference type="RuleBase" id="RU003719"/>
    </source>
</evidence>
<evidence type="ECO:0000259" key="7">
    <source>
        <dbReference type="Pfam" id="PF02826"/>
    </source>
</evidence>
<dbReference type="GO" id="GO:0016616">
    <property type="term" value="F:oxidoreductase activity, acting on the CH-OH group of donors, NAD or NADP as acceptor"/>
    <property type="evidence" value="ECO:0007669"/>
    <property type="project" value="InterPro"/>
</dbReference>
<dbReference type="SUPFAM" id="SSF52283">
    <property type="entry name" value="Formate/glycerate dehydrogenase catalytic domain-like"/>
    <property type="match status" value="1"/>
</dbReference>
<dbReference type="PANTHER" id="PTHR42789">
    <property type="entry name" value="D-ISOMER SPECIFIC 2-HYDROXYACID DEHYDROGENASE FAMILY PROTEIN (AFU_ORTHOLOGUE AFUA_6G10090)"/>
    <property type="match status" value="1"/>
</dbReference>
<dbReference type="PROSITE" id="PS00065">
    <property type="entry name" value="D_2_HYDROXYACID_DH_1"/>
    <property type="match status" value="1"/>
</dbReference>
<feature type="domain" description="D-isomer specific 2-hydroxyacid dehydrogenase NAD-binding" evidence="7">
    <location>
        <begin position="115"/>
        <end position="290"/>
    </location>
</feature>
<dbReference type="InterPro" id="IPR006140">
    <property type="entry name" value="D-isomer_DH_NAD-bd"/>
</dbReference>
<keyword evidence="3 5" id="KW-0560">Oxidoreductase</keyword>
<evidence type="ECO:0000256" key="3">
    <source>
        <dbReference type="ARBA" id="ARBA00023002"/>
    </source>
</evidence>
<evidence type="ECO:0000256" key="2">
    <source>
        <dbReference type="ARBA" id="ARBA00022605"/>
    </source>
</evidence>
<proteinExistence type="inferred from homology"/>
<dbReference type="Pfam" id="PF00389">
    <property type="entry name" value="2-Hacid_dh"/>
    <property type="match status" value="1"/>
</dbReference>
<gene>
    <name evidence="8" type="ORF">ENU31_02105</name>
</gene>
<sequence>MDRYRSRVVITAPIHNICIDILKQRADVYVYEKPLLNEEEIIEVVKEINPDAIVAVRGIEKITRRVFEACSNLKIVARNGVGYDSIDVAAATEYGVWVTITPVKELFQAVAEHAVALILCLARKICLADRRVREGGWIDEDLLGIGLEKKVVGIVGLGRIGVEIARKVKGLGMNVIYFDIARKEDLESSLGIVYSDLHTLLRESDFVVLSVPLTEKTRGIIGEYELRLMKPTAYVINIARGAVIDYPALLKALKERWIAGAALDVFPIEPVPRDDEILKLDNVILTPHIAWFTEEARIAMAKTVAEEVVRVLSCGEPLYPVNPEVKDKAKTKCRSLRNLDASS</sequence>
<dbReference type="PANTHER" id="PTHR42789:SF1">
    <property type="entry name" value="D-ISOMER SPECIFIC 2-HYDROXYACID DEHYDROGENASE FAMILY PROTEIN (AFU_ORTHOLOGUE AFUA_6G10090)"/>
    <property type="match status" value="1"/>
</dbReference>
<reference evidence="8" key="1">
    <citation type="journal article" date="2020" name="mSystems">
        <title>Genome- and Community-Level Interaction Insights into Carbon Utilization and Element Cycling Functions of Hydrothermarchaeota in Hydrothermal Sediment.</title>
        <authorList>
            <person name="Zhou Z."/>
            <person name="Liu Y."/>
            <person name="Xu W."/>
            <person name="Pan J."/>
            <person name="Luo Z.H."/>
            <person name="Li M."/>
        </authorList>
    </citation>
    <scope>NUCLEOTIDE SEQUENCE [LARGE SCALE GENOMIC DNA]</scope>
    <source>
        <strain evidence="8">SpSt-658</strain>
    </source>
</reference>
<dbReference type="GO" id="GO:0008652">
    <property type="term" value="P:amino acid biosynthetic process"/>
    <property type="evidence" value="ECO:0007669"/>
    <property type="project" value="UniProtKB-KW"/>
</dbReference>
<name>A0A7C4H2I4_9CREN</name>
<dbReference type="PROSITE" id="PS00671">
    <property type="entry name" value="D_2_HYDROXYACID_DH_3"/>
    <property type="match status" value="1"/>
</dbReference>
<dbReference type="EMBL" id="DTCA01000069">
    <property type="protein sequence ID" value="HGM07192.1"/>
    <property type="molecule type" value="Genomic_DNA"/>
</dbReference>
<dbReference type="GO" id="GO:0051287">
    <property type="term" value="F:NAD binding"/>
    <property type="evidence" value="ECO:0007669"/>
    <property type="project" value="InterPro"/>
</dbReference>
<dbReference type="InterPro" id="IPR029753">
    <property type="entry name" value="D-isomer_DH_CS"/>
</dbReference>
<dbReference type="Pfam" id="PF02826">
    <property type="entry name" value="2-Hacid_dh_C"/>
    <property type="match status" value="1"/>
</dbReference>
<comment type="caution">
    <text evidence="8">The sequence shown here is derived from an EMBL/GenBank/DDBJ whole genome shotgun (WGS) entry which is preliminary data.</text>
</comment>
<dbReference type="SUPFAM" id="SSF51735">
    <property type="entry name" value="NAD(P)-binding Rossmann-fold domains"/>
    <property type="match status" value="1"/>
</dbReference>
<accession>A0A7C4H2I4</accession>
<keyword evidence="2" id="KW-0028">Amino-acid biosynthesis</keyword>
<dbReference type="InterPro" id="IPR029752">
    <property type="entry name" value="D-isomer_DH_CS1"/>
</dbReference>
<dbReference type="Gene3D" id="3.40.50.720">
    <property type="entry name" value="NAD(P)-binding Rossmann-like Domain"/>
    <property type="match status" value="2"/>
</dbReference>